<dbReference type="Gene3D" id="3.10.290.10">
    <property type="entry name" value="RNA-binding S4 domain"/>
    <property type="match status" value="1"/>
</dbReference>
<evidence type="ECO:0000313" key="8">
    <source>
        <dbReference type="Proteomes" id="UP000271031"/>
    </source>
</evidence>
<dbReference type="SUPFAM" id="SSF55174">
    <property type="entry name" value="Alpha-L RNA-binding motif"/>
    <property type="match status" value="1"/>
</dbReference>
<gene>
    <name evidence="5" type="primary">rqcP</name>
    <name evidence="7" type="ORF">EDM56_22935</name>
</gene>
<dbReference type="GO" id="GO:0000049">
    <property type="term" value="F:tRNA binding"/>
    <property type="evidence" value="ECO:0007669"/>
    <property type="project" value="UniProtKB-UniRule"/>
</dbReference>
<evidence type="ECO:0000256" key="5">
    <source>
        <dbReference type="HAMAP-Rule" id="MF_00871"/>
    </source>
</evidence>
<proteinExistence type="inferred from homology"/>
<keyword evidence="8" id="KW-1185">Reference proteome</keyword>
<dbReference type="Pfam" id="PF01479">
    <property type="entry name" value="S4"/>
    <property type="match status" value="1"/>
</dbReference>
<dbReference type="PROSITE" id="PS50889">
    <property type="entry name" value="S4"/>
    <property type="match status" value="1"/>
</dbReference>
<comment type="subunit">
    <text evidence="5">Associates with stalled 50S ribosomal subunits. Binds to RqcH, 23S rRNA and the P-site tRNA. Does not require RqcH for association with 50S subunits.</text>
</comment>
<dbReference type="InterPro" id="IPR025490">
    <property type="entry name" value="RqcP"/>
</dbReference>
<keyword evidence="4 5" id="KW-0648">Protein biosynthesis</keyword>
<evidence type="ECO:0000256" key="1">
    <source>
        <dbReference type="ARBA" id="ARBA00022555"/>
    </source>
</evidence>
<dbReference type="OrthoDB" id="9805210at2"/>
<dbReference type="InterPro" id="IPR002942">
    <property type="entry name" value="S4_RNA-bd"/>
</dbReference>
<dbReference type="GO" id="GO:0043023">
    <property type="term" value="F:ribosomal large subunit binding"/>
    <property type="evidence" value="ECO:0007669"/>
    <property type="project" value="UniProtKB-UniRule"/>
</dbReference>
<keyword evidence="3 5" id="KW-0694">RNA-binding</keyword>
<dbReference type="Proteomes" id="UP000271031">
    <property type="component" value="Unassembled WGS sequence"/>
</dbReference>
<reference evidence="7 8" key="1">
    <citation type="submission" date="2018-10" db="EMBL/GenBank/DDBJ databases">
        <title>Phylogenomics of Brevibacillus.</title>
        <authorList>
            <person name="Dunlap C."/>
        </authorList>
    </citation>
    <scope>NUCLEOTIDE SEQUENCE [LARGE SCALE GENOMIC DNA]</scope>
    <source>
        <strain evidence="7 8">JCM 15716</strain>
    </source>
</reference>
<dbReference type="GO" id="GO:0072344">
    <property type="term" value="P:rescue of stalled ribosome"/>
    <property type="evidence" value="ECO:0007669"/>
    <property type="project" value="UniProtKB-UniRule"/>
</dbReference>
<evidence type="ECO:0000256" key="4">
    <source>
        <dbReference type="ARBA" id="ARBA00022917"/>
    </source>
</evidence>
<dbReference type="EMBL" id="RHHQ01000019">
    <property type="protein sequence ID" value="RNB82760.1"/>
    <property type="molecule type" value="Genomic_DNA"/>
</dbReference>
<dbReference type="SMART" id="SM00363">
    <property type="entry name" value="S4"/>
    <property type="match status" value="1"/>
</dbReference>
<evidence type="ECO:0000259" key="6">
    <source>
        <dbReference type="SMART" id="SM00363"/>
    </source>
</evidence>
<comment type="function">
    <text evidence="5">Key component of the ribosome quality control system (RQC), a ribosome-associated complex that mediates the extraction of incompletely synthesized nascent chains from stalled ribosomes and their subsequent degradation. RqcH recruits Ala-charged tRNA, and with RqcP directs the elongation of stalled nascent chains on 50S ribosomal subunits, leading to non-templated C-terminal alanine extensions (Ala tail). The Ala tail promotes nascent chain degradation. RqcP is associated with the translocation-like movement of the peptidyl-tRNA from the A-site into the P-site.</text>
</comment>
<comment type="caution">
    <text evidence="7">The sequence shown here is derived from an EMBL/GenBank/DDBJ whole genome shotgun (WGS) entry which is preliminary data.</text>
</comment>
<protein>
    <recommendedName>
        <fullName evidence="5">RQC P-site tRNA stabilizing factor</fullName>
        <shortName evidence="5">RqcP</shortName>
    </recommendedName>
    <alternativeName>
        <fullName evidence="5">Ribosome-associated protein quality control protein P</fullName>
    </alternativeName>
</protein>
<comment type="similarity">
    <text evidence="5">Belongs to the RqcP family.</text>
</comment>
<dbReference type="GO" id="GO:0019843">
    <property type="term" value="F:rRNA binding"/>
    <property type="evidence" value="ECO:0007669"/>
    <property type="project" value="UniProtKB-UniRule"/>
</dbReference>
<evidence type="ECO:0000256" key="3">
    <source>
        <dbReference type="ARBA" id="ARBA00022884"/>
    </source>
</evidence>
<dbReference type="CDD" id="cd00165">
    <property type="entry name" value="S4"/>
    <property type="match status" value="1"/>
</dbReference>
<sequence>MRLDKFLKVSRLIKRRTLAKDVCDQSRVEINDRPAKASSNVKIGDTLSIRFGQKRVIVKIEDIKENPRKEEAASLYCLVGEIPVPRDEKEEDDYLKG</sequence>
<feature type="domain" description="RNA-binding S4" evidence="6">
    <location>
        <begin position="1"/>
        <end position="61"/>
    </location>
</feature>
<dbReference type="AlphaFoldDB" id="A0A3M8D3V5"/>
<evidence type="ECO:0000313" key="7">
    <source>
        <dbReference type="EMBL" id="RNB82760.1"/>
    </source>
</evidence>
<evidence type="ECO:0000256" key="2">
    <source>
        <dbReference type="ARBA" id="ARBA00022730"/>
    </source>
</evidence>
<dbReference type="RefSeq" id="WP_122920257.1">
    <property type="nucleotide sequence ID" value="NZ_RHHQ01000019.1"/>
</dbReference>
<accession>A0A3M8D3V5</accession>
<dbReference type="HAMAP" id="MF_00871">
    <property type="entry name" value="RqcP"/>
    <property type="match status" value="1"/>
</dbReference>
<keyword evidence="1 5" id="KW-0820">tRNA-binding</keyword>
<organism evidence="7 8">
    <name type="scientific">Brevibacillus fluminis</name>
    <dbReference type="NCBI Taxonomy" id="511487"/>
    <lineage>
        <taxon>Bacteria</taxon>
        <taxon>Bacillati</taxon>
        <taxon>Bacillota</taxon>
        <taxon>Bacilli</taxon>
        <taxon>Bacillales</taxon>
        <taxon>Paenibacillaceae</taxon>
        <taxon>Brevibacillus</taxon>
    </lineage>
</organism>
<dbReference type="InterPro" id="IPR036986">
    <property type="entry name" value="S4_RNA-bd_sf"/>
</dbReference>
<dbReference type="PIRSF" id="PIRSF038881">
    <property type="entry name" value="RNAbp_HP1423"/>
    <property type="match status" value="1"/>
</dbReference>
<keyword evidence="2 5" id="KW-0699">rRNA-binding</keyword>
<name>A0A3M8D3V5_9BACL</name>